<feature type="compositionally biased region" description="Basic and acidic residues" evidence="1">
    <location>
        <begin position="33"/>
        <end position="54"/>
    </location>
</feature>
<feature type="transmembrane region" description="Helical" evidence="2">
    <location>
        <begin position="111"/>
        <end position="133"/>
    </location>
</feature>
<reference evidence="3 4" key="1">
    <citation type="submission" date="2017-12" db="EMBL/GenBank/DDBJ databases">
        <authorList>
            <consortium name="DOE Joint Genome Institute"/>
            <person name="Haridas S."/>
            <person name="Kjaerbolling I."/>
            <person name="Vesth T.C."/>
            <person name="Frisvad J.C."/>
            <person name="Nybo J.L."/>
            <person name="Theobald S."/>
            <person name="Kuo A."/>
            <person name="Bowyer P."/>
            <person name="Matsuda Y."/>
            <person name="Mondo S."/>
            <person name="Lyhne E.K."/>
            <person name="Kogle M.E."/>
            <person name="Clum A."/>
            <person name="Lipzen A."/>
            <person name="Salamov A."/>
            <person name="Ngan C.Y."/>
            <person name="Daum C."/>
            <person name="Chiniquy J."/>
            <person name="Barry K."/>
            <person name="LaButti K."/>
            <person name="Simmons B.A."/>
            <person name="Magnuson J.K."/>
            <person name="Mortensen U.H."/>
            <person name="Larsen T.O."/>
            <person name="Grigoriev I.V."/>
            <person name="Baker S.E."/>
            <person name="Andersen M.R."/>
            <person name="Nordberg H.P."/>
            <person name="Cantor M.N."/>
            <person name="Hua S.X."/>
        </authorList>
    </citation>
    <scope>NUCLEOTIDE SEQUENCE [LARGE SCALE GENOMIC DNA]</scope>
    <source>
        <strain evidence="3 4">CBS 102.13</strain>
    </source>
</reference>
<proteinExistence type="predicted"/>
<name>A0A2I2FB36_ASPCN</name>
<evidence type="ECO:0000313" key="3">
    <source>
        <dbReference type="EMBL" id="PLB37839.1"/>
    </source>
</evidence>
<sequence length="146" mass="17440">MMKRKKIEDGLSRRRERRGERKRDDNGDEREGEGEGEREREREGERRRGEVREVREVREGGKNARNRILGGRERVSVRVRDEPTWWCYGKKSLKATTWTVLLSSSDFSSSFPALFLFSVLFLRSFLLLVLLLSPKTKRYIRWMMEE</sequence>
<organism evidence="3 4">
    <name type="scientific">Aspergillus candidus</name>
    <dbReference type="NCBI Taxonomy" id="41067"/>
    <lineage>
        <taxon>Eukaryota</taxon>
        <taxon>Fungi</taxon>
        <taxon>Dikarya</taxon>
        <taxon>Ascomycota</taxon>
        <taxon>Pezizomycotina</taxon>
        <taxon>Eurotiomycetes</taxon>
        <taxon>Eurotiomycetidae</taxon>
        <taxon>Eurotiales</taxon>
        <taxon>Aspergillaceae</taxon>
        <taxon>Aspergillus</taxon>
        <taxon>Aspergillus subgen. Circumdati</taxon>
    </lineage>
</organism>
<dbReference type="EMBL" id="KZ559139">
    <property type="protein sequence ID" value="PLB37839.1"/>
    <property type="molecule type" value="Genomic_DNA"/>
</dbReference>
<keyword evidence="4" id="KW-1185">Reference proteome</keyword>
<protein>
    <submittedName>
        <fullName evidence="3">Uncharacterized protein</fullName>
    </submittedName>
</protein>
<keyword evidence="2" id="KW-1133">Transmembrane helix</keyword>
<evidence type="ECO:0000256" key="1">
    <source>
        <dbReference type="SAM" id="MobiDB-lite"/>
    </source>
</evidence>
<dbReference type="GeneID" id="36519821"/>
<accession>A0A2I2FB36</accession>
<dbReference type="AlphaFoldDB" id="A0A2I2FB36"/>
<dbReference type="RefSeq" id="XP_024671851.1">
    <property type="nucleotide sequence ID" value="XM_024812661.1"/>
</dbReference>
<evidence type="ECO:0000256" key="2">
    <source>
        <dbReference type="SAM" id="Phobius"/>
    </source>
</evidence>
<keyword evidence="2" id="KW-0812">Transmembrane</keyword>
<dbReference type="Proteomes" id="UP000234585">
    <property type="component" value="Unassembled WGS sequence"/>
</dbReference>
<evidence type="ECO:0000313" key="4">
    <source>
        <dbReference type="Proteomes" id="UP000234585"/>
    </source>
</evidence>
<feature type="compositionally biased region" description="Basic and acidic residues" evidence="1">
    <location>
        <begin position="1"/>
        <end position="25"/>
    </location>
</feature>
<keyword evidence="2" id="KW-0472">Membrane</keyword>
<gene>
    <name evidence="3" type="ORF">BDW47DRAFT_105893</name>
</gene>
<feature type="region of interest" description="Disordered" evidence="1">
    <location>
        <begin position="1"/>
        <end position="54"/>
    </location>
</feature>